<proteinExistence type="predicted"/>
<organism evidence="1 2">
    <name type="scientific">Caballeronia novacaledonica</name>
    <dbReference type="NCBI Taxonomy" id="1544861"/>
    <lineage>
        <taxon>Bacteria</taxon>
        <taxon>Pseudomonadati</taxon>
        <taxon>Pseudomonadota</taxon>
        <taxon>Betaproteobacteria</taxon>
        <taxon>Burkholderiales</taxon>
        <taxon>Burkholderiaceae</taxon>
        <taxon>Caballeronia</taxon>
    </lineage>
</organism>
<keyword evidence="2" id="KW-1185">Reference proteome</keyword>
<gene>
    <name evidence="1" type="ORF">CBA19CS22_39675</name>
</gene>
<reference evidence="1" key="1">
    <citation type="submission" date="2021-09" db="EMBL/GenBank/DDBJ databases">
        <title>Isolation and characterization of 3-chlorobenzoate degrading bacteria from soils in Shizuoka.</title>
        <authorList>
            <person name="Ifat A."/>
            <person name="Ogawa N."/>
            <person name="Kimbara K."/>
            <person name="Moriuchi R."/>
            <person name="Dohra H."/>
            <person name="Shintani M."/>
        </authorList>
    </citation>
    <scope>NUCLEOTIDE SEQUENCE</scope>
    <source>
        <strain evidence="1">19CS2-2</strain>
    </source>
</reference>
<protein>
    <submittedName>
        <fullName evidence="1">Uncharacterized protein</fullName>
    </submittedName>
</protein>
<name>A0ACB5R615_9BURK</name>
<evidence type="ECO:0000313" key="2">
    <source>
        <dbReference type="Proteomes" id="UP001055013"/>
    </source>
</evidence>
<sequence length="124" mass="13462">MSTATYDPGSSACSCAPHTNTRRPASSVSKAGRYKVRTHRADAPQRRSPTPQLQVDPSLQPRQPQRGAHSPSWPAHRTLSAASQKGIDLPPQQARRSSAVRVTSPSNRTTGGLRVAFSDDESWF</sequence>
<comment type="caution">
    <text evidence="1">The sequence shown here is derived from an EMBL/GenBank/DDBJ whole genome shotgun (WGS) entry which is preliminary data.</text>
</comment>
<dbReference type="Proteomes" id="UP001055013">
    <property type="component" value="Unassembled WGS sequence"/>
</dbReference>
<dbReference type="EMBL" id="BPUR01000053">
    <property type="protein sequence ID" value="GJH22799.1"/>
    <property type="molecule type" value="Genomic_DNA"/>
</dbReference>
<accession>A0ACB5R615</accession>
<evidence type="ECO:0000313" key="1">
    <source>
        <dbReference type="EMBL" id="GJH22799.1"/>
    </source>
</evidence>